<dbReference type="Proteomes" id="UP000321118">
    <property type="component" value="Unassembled WGS sequence"/>
</dbReference>
<evidence type="ECO:0000313" key="1">
    <source>
        <dbReference type="EMBL" id="GEK23564.1"/>
    </source>
</evidence>
<accession>A0A510V9L6</accession>
<comment type="caution">
    <text evidence="1">The sequence shown here is derived from an EMBL/GenBank/DDBJ whole genome shotgun (WGS) entry which is preliminary data.</text>
</comment>
<dbReference type="AlphaFoldDB" id="A0A510V9L6"/>
<reference evidence="1 2" key="1">
    <citation type="submission" date="2019-07" db="EMBL/GenBank/DDBJ databases">
        <title>Whole genome shotgun sequence of Cellulomonas xylanilytica NBRC 101102.</title>
        <authorList>
            <person name="Hosoyama A."/>
            <person name="Uohara A."/>
            <person name="Ohji S."/>
            <person name="Ichikawa N."/>
        </authorList>
    </citation>
    <scope>NUCLEOTIDE SEQUENCE [LARGE SCALE GENOMIC DNA]</scope>
    <source>
        <strain evidence="1 2">NBRC 101102</strain>
    </source>
</reference>
<sequence>MYLAAEDVPHPDRARSVALGRIVGLHDRLDAVHWFSHESAALIWGLPLWIAPARTHLMQRHTAGSHRDPAVAHHPVMPPEDQRTVVRGLPVTSLERTVVDCASSLPAMQGLVIADAALRAGADREMLNRVLASSTGRRGVTRARAVIAVADDGAESPGESAARFVILRDGLRAPQTQVQVDTRLGTFWCDLGWTRWRLALEYDGRTKYDENATDTFVREKRRHDAILDAGWRILRVTKEDLRGTTLVRRILPLIPVGDAAALNPRRALRS</sequence>
<protein>
    <recommendedName>
        <fullName evidence="3">DUF559 domain-containing protein</fullName>
    </recommendedName>
</protein>
<gene>
    <name evidence="1" type="ORF">CXY01_40840</name>
</gene>
<proteinExistence type="predicted"/>
<evidence type="ECO:0008006" key="3">
    <source>
        <dbReference type="Google" id="ProtNLM"/>
    </source>
</evidence>
<dbReference type="EMBL" id="BJUB01000018">
    <property type="protein sequence ID" value="GEK23564.1"/>
    <property type="molecule type" value="Genomic_DNA"/>
</dbReference>
<dbReference type="InterPro" id="IPR011335">
    <property type="entry name" value="Restrct_endonuc-II-like"/>
</dbReference>
<evidence type="ECO:0000313" key="2">
    <source>
        <dbReference type="Proteomes" id="UP000321118"/>
    </source>
</evidence>
<keyword evidence="2" id="KW-1185">Reference proteome</keyword>
<name>A0A510V9L6_9CELL</name>
<organism evidence="1 2">
    <name type="scientific">Cellulomonas xylanilytica</name>
    <dbReference type="NCBI Taxonomy" id="233583"/>
    <lineage>
        <taxon>Bacteria</taxon>
        <taxon>Bacillati</taxon>
        <taxon>Actinomycetota</taxon>
        <taxon>Actinomycetes</taxon>
        <taxon>Micrococcales</taxon>
        <taxon>Cellulomonadaceae</taxon>
        <taxon>Cellulomonas</taxon>
    </lineage>
</organism>
<dbReference type="SUPFAM" id="SSF52980">
    <property type="entry name" value="Restriction endonuclease-like"/>
    <property type="match status" value="1"/>
</dbReference>